<feature type="domain" description="Glutamate-ammonia ligase adenylyltransferase repeated" evidence="7">
    <location>
        <begin position="652"/>
        <end position="748"/>
    </location>
</feature>
<dbReference type="AlphaFoldDB" id="F0S344"/>
<evidence type="ECO:0000256" key="1">
    <source>
        <dbReference type="ARBA" id="ARBA00022679"/>
    </source>
</evidence>
<dbReference type="GO" id="GO:0000820">
    <property type="term" value="P:regulation of glutamine family amino acid metabolic process"/>
    <property type="evidence" value="ECO:0007669"/>
    <property type="project" value="TreeGrafter"/>
</dbReference>
<dbReference type="GO" id="GO:0005524">
    <property type="term" value="F:ATP binding"/>
    <property type="evidence" value="ECO:0007669"/>
    <property type="project" value="UniProtKB-KW"/>
</dbReference>
<protein>
    <submittedName>
        <fullName evidence="9">(Glutamate--ammonia-ligase) adenylyltransferase</fullName>
        <ecNumber evidence="9">2.7.7.42</ecNumber>
    </submittedName>
</protein>
<feature type="domain" description="PII-uridylyltransferase/Glutamine-synthetase adenylyltransferase" evidence="8">
    <location>
        <begin position="322"/>
        <end position="458"/>
    </location>
</feature>
<evidence type="ECO:0000259" key="8">
    <source>
        <dbReference type="Pfam" id="PF08335"/>
    </source>
</evidence>
<evidence type="ECO:0000313" key="9">
    <source>
        <dbReference type="EMBL" id="ADY73266.1"/>
    </source>
</evidence>
<dbReference type="FunCoup" id="F0S344">
    <property type="interactions" value="159"/>
</dbReference>
<dbReference type="EC" id="2.7.7.42" evidence="9"/>
<dbReference type="InterPro" id="IPR005190">
    <property type="entry name" value="GlnE_rpt_dom"/>
</dbReference>
<evidence type="ECO:0000256" key="3">
    <source>
        <dbReference type="ARBA" id="ARBA00022741"/>
    </source>
</evidence>
<dbReference type="SUPFAM" id="SSF81301">
    <property type="entry name" value="Nucleotidyltransferase"/>
    <property type="match status" value="2"/>
</dbReference>
<dbReference type="CDD" id="cd05401">
    <property type="entry name" value="NT_GlnE_GlnD_like"/>
    <property type="match status" value="2"/>
</dbReference>
<dbReference type="Pfam" id="PF03710">
    <property type="entry name" value="GlnE"/>
    <property type="match status" value="2"/>
</dbReference>
<keyword evidence="9" id="KW-0436">Ligase</keyword>
<proteinExistence type="predicted"/>
<evidence type="ECO:0000256" key="5">
    <source>
        <dbReference type="ARBA" id="ARBA00022842"/>
    </source>
</evidence>
<dbReference type="InterPro" id="IPR023057">
    <property type="entry name" value="GlnE"/>
</dbReference>
<dbReference type="InParanoid" id="F0S344"/>
<evidence type="ECO:0000313" key="10">
    <source>
        <dbReference type="Proteomes" id="UP000007102"/>
    </source>
</evidence>
<dbReference type="eggNOG" id="COG1391">
    <property type="taxonomic scope" value="Bacteria"/>
</dbReference>
<dbReference type="GO" id="GO:0005829">
    <property type="term" value="C:cytosol"/>
    <property type="evidence" value="ECO:0007669"/>
    <property type="project" value="TreeGrafter"/>
</dbReference>
<dbReference type="PANTHER" id="PTHR30621:SF0">
    <property type="entry name" value="BIFUNCTIONAL GLUTAMINE SYNTHETASE ADENYLYLTRANSFERASE_ADENYLYL-REMOVING ENZYME"/>
    <property type="match status" value="1"/>
</dbReference>
<evidence type="ECO:0000256" key="6">
    <source>
        <dbReference type="ARBA" id="ARBA00023268"/>
    </source>
</evidence>
<keyword evidence="3" id="KW-0547">Nucleotide-binding</keyword>
<dbReference type="SUPFAM" id="SSF81593">
    <property type="entry name" value="Nucleotidyltransferase substrate binding subunit/domain"/>
    <property type="match status" value="2"/>
</dbReference>
<keyword evidence="2 9" id="KW-0548">Nucleotidyltransferase</keyword>
<sequence length="889" mass="104886">MEFLMNKCRSTFETEWQKVLDFIEGYEGLPNKRRALIYTEKLRERLSHQIPEFLADEFLFHIVILFSYSSFLGEFLIKHIKLLEKLKTIYKKSFFPSDFFVPTIEGETEKQFMNRIRIYKNFQMARVVLRDILKLADFEELVRDVTLIHDSIIKATLKFAESVMEKRYGKPSSGYIVIDMGKAGGFELNYSSDIDLLYVYESRYGETTGGNYGKLQNHDYFVLLSNYITDLLSKKTEEGICMVIDLRLRPNGTLGPICNDIEALEQYYTAVARPWERFALLKARPSAGDVKRTGIEFLKLAKTFIFRKYVDLTLIEEVLRLKELIKSKVNKKGKKIDLKLGEGGIREIEFIVQAFQLIYGGKYPQIRSQNTLIALKRLLKWGFITEKEYSDLRSSYLFLRQAEHMLQITNFRQTQTFHPEGEEAEELARKMGFKDRESFLKKLNQIMKTVNAYFNKFFPTGDRKPLSVVTAEDLEKMGFREPLEVKRFIEVLLNLKTLSPEEVNTLDVMGDRFLELLFEVPSSKNTMKNLVSFFEKEEGRVFFFSILSEIHALKLLFYLLSTKEFFIKRFRETPEIVDLMFNPTYIEEPITVERLKKDFEEFKNLRFVKNLSEIRALLRLRLGRVKIEEFLKEITAIVDFLLDIIYTEVRPDFSLASVGKHGSREMNIGSDIDLLFFSSLPSKDNQKALEIIKRLESLGYEVDTRLRPFGEKGELVFTINYFKKYTETTARVWERLAFTRFRFLYGNLKGETEKIVEKFLFEKPLDFETLNEIFEMRKVLERELGKGQKDIKYSCGGVVDLEFISYIYQLFIKKRIGNTFEVLSLLGDTEKKFKKAIKLYRQIRWAETEKRIFGEYIFYSDRIELLKKEIRKMYQEFSQWIKTRVSANT</sequence>
<dbReference type="STRING" id="868864.Dester_0615"/>
<keyword evidence="5" id="KW-0460">Magnesium</keyword>
<dbReference type="KEGG" id="dte:Dester_0615"/>
<dbReference type="Proteomes" id="UP000007102">
    <property type="component" value="Chromosome"/>
</dbReference>
<dbReference type="GO" id="GO:0016874">
    <property type="term" value="F:ligase activity"/>
    <property type="evidence" value="ECO:0007669"/>
    <property type="project" value="UniProtKB-KW"/>
</dbReference>
<reference evidence="9 10" key="1">
    <citation type="journal article" date="2011" name="Stand. Genomic Sci.">
        <title>Complete genome sequence of the thermophilic sulfur-reducer Desulfurobacterium thermolithotrophum type strain (BSA(T)) from a deep-sea hydrothermal vent.</title>
        <authorList>
            <person name="Goker M."/>
            <person name="Daligault H."/>
            <person name="Mwirichia R."/>
            <person name="Lapidus A."/>
            <person name="Lucas S."/>
            <person name="Deshpande S."/>
            <person name="Pagani I."/>
            <person name="Tapia R."/>
            <person name="Cheng J.F."/>
            <person name="Goodwin L."/>
            <person name="Pitluck S."/>
            <person name="Liolios K."/>
            <person name="Ivanova N."/>
            <person name="Mavromatis K."/>
            <person name="Mikhailova N."/>
            <person name="Pati A."/>
            <person name="Chen A."/>
            <person name="Palaniappan K."/>
            <person name="Han C."/>
            <person name="Land M."/>
            <person name="Hauser L."/>
            <person name="Pan C."/>
            <person name="Brambilla E.M."/>
            <person name="Rohde M."/>
            <person name="Spring S."/>
            <person name="Sikorski J."/>
            <person name="Wirth R."/>
            <person name="Detter J.C."/>
            <person name="Woyke T."/>
            <person name="Bristow J."/>
            <person name="Eisen J.A."/>
            <person name="Markowitz V."/>
            <person name="Hugenholtz P."/>
            <person name="Kyrpides N.C."/>
            <person name="Klenk H.P."/>
        </authorList>
    </citation>
    <scope>NUCLEOTIDE SEQUENCE [LARGE SCALE GENOMIC DNA]</scope>
    <source>
        <strain evidence="10">DSM 11699 / BSA</strain>
    </source>
</reference>
<evidence type="ECO:0000259" key="7">
    <source>
        <dbReference type="Pfam" id="PF03710"/>
    </source>
</evidence>
<dbReference type="InterPro" id="IPR013546">
    <property type="entry name" value="PII_UdlTrfase/GS_AdlTrfase"/>
</dbReference>
<dbReference type="Pfam" id="PF08335">
    <property type="entry name" value="GlnD_UR_UTase"/>
    <property type="match status" value="1"/>
</dbReference>
<dbReference type="InterPro" id="IPR043519">
    <property type="entry name" value="NT_sf"/>
</dbReference>
<keyword evidence="1 9" id="KW-0808">Transferase</keyword>
<evidence type="ECO:0000256" key="2">
    <source>
        <dbReference type="ARBA" id="ARBA00022695"/>
    </source>
</evidence>
<dbReference type="PANTHER" id="PTHR30621">
    <property type="entry name" value="GLUTAMINE SYNTHETASE ADENYLYLTRANSFERASE"/>
    <property type="match status" value="1"/>
</dbReference>
<dbReference type="Gene3D" id="1.20.120.330">
    <property type="entry name" value="Nucleotidyltransferases domain 2"/>
    <property type="match status" value="2"/>
</dbReference>
<reference evidence="10" key="2">
    <citation type="submission" date="2011-02" db="EMBL/GenBank/DDBJ databases">
        <title>The complete genome of Desulfurobacterium thermolithotrophum DSM 11699.</title>
        <authorList>
            <consortium name="US DOE Joint Genome Institute (JGI-PGF)"/>
            <person name="Lucas S."/>
            <person name="Copeland A."/>
            <person name="Lapidus A."/>
            <person name="Bruce D."/>
            <person name="Goodwin L."/>
            <person name="Pitluck S."/>
            <person name="Kyrpides N."/>
            <person name="Mavromatis K."/>
            <person name="Pagani I."/>
            <person name="Ivanova N."/>
            <person name="Mikhailova N."/>
            <person name="Daligault H."/>
            <person name="Detter J.C."/>
            <person name="Tapia R."/>
            <person name="Han C."/>
            <person name="Land M."/>
            <person name="Hauser L."/>
            <person name="Markowitz V."/>
            <person name="Cheng J.-F."/>
            <person name="Hugenholtz P."/>
            <person name="Woyke T."/>
            <person name="Wu D."/>
            <person name="Spring S."/>
            <person name="Brambilla E."/>
            <person name="Klenk H.-P."/>
            <person name="Eisen J.A."/>
        </authorList>
    </citation>
    <scope>NUCLEOTIDE SEQUENCE [LARGE SCALE GENOMIC DNA]</scope>
    <source>
        <strain evidence="10">DSM 11699 / BSA</strain>
    </source>
</reference>
<dbReference type="EMBL" id="CP002543">
    <property type="protein sequence ID" value="ADY73266.1"/>
    <property type="molecule type" value="Genomic_DNA"/>
</dbReference>
<dbReference type="Gene3D" id="3.30.460.10">
    <property type="entry name" value="Beta Polymerase, domain 2"/>
    <property type="match status" value="2"/>
</dbReference>
<dbReference type="GO" id="GO:0008882">
    <property type="term" value="F:[glutamate-ammonia-ligase] adenylyltransferase activity"/>
    <property type="evidence" value="ECO:0007669"/>
    <property type="project" value="UniProtKB-EC"/>
</dbReference>
<dbReference type="OrthoDB" id="9759366at2"/>
<keyword evidence="4" id="KW-0067">ATP-binding</keyword>
<organism evidence="9 10">
    <name type="scientific">Desulfurobacterium thermolithotrophum (strain DSM 11699 / BSA)</name>
    <dbReference type="NCBI Taxonomy" id="868864"/>
    <lineage>
        <taxon>Bacteria</taxon>
        <taxon>Pseudomonadati</taxon>
        <taxon>Aquificota</taxon>
        <taxon>Aquificia</taxon>
        <taxon>Desulfurobacteriales</taxon>
        <taxon>Desulfurobacteriaceae</taxon>
        <taxon>Desulfurobacterium</taxon>
    </lineage>
</organism>
<keyword evidence="10" id="KW-1185">Reference proteome</keyword>
<keyword evidence="6" id="KW-0511">Multifunctional enzyme</keyword>
<dbReference type="RefSeq" id="WP_013638223.1">
    <property type="nucleotide sequence ID" value="NC_015185.1"/>
</dbReference>
<gene>
    <name evidence="9" type="ordered locus">Dester_0615</name>
</gene>
<evidence type="ECO:0000256" key="4">
    <source>
        <dbReference type="ARBA" id="ARBA00022840"/>
    </source>
</evidence>
<dbReference type="HOGENOM" id="CLU_006233_0_0_0"/>
<accession>F0S344</accession>
<feature type="domain" description="Glutamate-ammonia ligase adenylyltransferase repeated" evidence="7">
    <location>
        <begin position="66"/>
        <end position="290"/>
    </location>
</feature>
<name>F0S344_DESTD</name>